<evidence type="ECO:0000256" key="5">
    <source>
        <dbReference type="SAM" id="Phobius"/>
    </source>
</evidence>
<reference evidence="7 8" key="3">
    <citation type="journal article" date="2010" name="BMC Genomics">
        <title>Transcriptome sequencing and comparative analysis of cucumber flowers with different sex types.</title>
        <authorList>
            <person name="Guo S."/>
            <person name="Zheng Y."/>
            <person name="Joung J.G."/>
            <person name="Liu S."/>
            <person name="Zhang Z."/>
            <person name="Crasta O.R."/>
            <person name="Sobral B.W."/>
            <person name="Xu Y."/>
            <person name="Huang S."/>
            <person name="Fei Z."/>
        </authorList>
    </citation>
    <scope>NUCLEOTIDE SEQUENCE [LARGE SCALE GENOMIC DNA]</scope>
    <source>
        <strain evidence="8">cv. 9930</strain>
    </source>
</reference>
<dbReference type="GO" id="GO:0061630">
    <property type="term" value="F:ubiquitin protein ligase activity"/>
    <property type="evidence" value="ECO:0000318"/>
    <property type="project" value="GO_Central"/>
</dbReference>
<evidence type="ECO:0000256" key="3">
    <source>
        <dbReference type="ARBA" id="ARBA00022833"/>
    </source>
</evidence>
<keyword evidence="5" id="KW-0812">Transmembrane</keyword>
<evidence type="ECO:0000259" key="6">
    <source>
        <dbReference type="PROSITE" id="PS50089"/>
    </source>
</evidence>
<dbReference type="PROSITE" id="PS50089">
    <property type="entry name" value="ZF_RING_2"/>
    <property type="match status" value="1"/>
</dbReference>
<keyword evidence="8" id="KW-1185">Reference proteome</keyword>
<dbReference type="Gramene" id="KGN43382">
    <property type="protein sequence ID" value="KGN43382"/>
    <property type="gene ID" value="Csa_7G029960"/>
</dbReference>
<dbReference type="InterPro" id="IPR013083">
    <property type="entry name" value="Znf_RING/FYVE/PHD"/>
</dbReference>
<keyword evidence="2 4" id="KW-0863">Zinc-finger</keyword>
<feature type="transmembrane region" description="Helical" evidence="5">
    <location>
        <begin position="33"/>
        <end position="54"/>
    </location>
</feature>
<keyword evidence="1" id="KW-0479">Metal-binding</keyword>
<dbReference type="Pfam" id="PF13639">
    <property type="entry name" value="zf-RING_2"/>
    <property type="match status" value="1"/>
</dbReference>
<dbReference type="Gene3D" id="3.30.40.10">
    <property type="entry name" value="Zinc/RING finger domain, C3HC4 (zinc finger)"/>
    <property type="match status" value="1"/>
</dbReference>
<keyword evidence="5" id="KW-0472">Membrane</keyword>
<organism evidence="7 8">
    <name type="scientific">Cucumis sativus</name>
    <name type="common">Cucumber</name>
    <dbReference type="NCBI Taxonomy" id="3659"/>
    <lineage>
        <taxon>Eukaryota</taxon>
        <taxon>Viridiplantae</taxon>
        <taxon>Streptophyta</taxon>
        <taxon>Embryophyta</taxon>
        <taxon>Tracheophyta</taxon>
        <taxon>Spermatophyta</taxon>
        <taxon>Magnoliopsida</taxon>
        <taxon>eudicotyledons</taxon>
        <taxon>Gunneridae</taxon>
        <taxon>Pentapetalae</taxon>
        <taxon>rosids</taxon>
        <taxon>fabids</taxon>
        <taxon>Cucurbitales</taxon>
        <taxon>Cucurbitaceae</taxon>
        <taxon>Benincaseae</taxon>
        <taxon>Cucumis</taxon>
    </lineage>
</organism>
<dbReference type="PANTHER" id="PTHR45969">
    <property type="entry name" value="RING ZINC FINGER PROTEIN-RELATED"/>
    <property type="match status" value="1"/>
</dbReference>
<sequence length="156" mass="17722">MRKKSHVARNQQKGEIEEEAAGLVCFGRMIGMALCRGSMSMATIVFLTCVWIPLSQLKAAISSMFDILSGRTCQMLTTASLPCEVKLLVCRFEELQRAVGSEEEICSVCLTEFTREHLVSQLHRCSHVFHLECIESWLQRNQFTCPLCRSFIFQPL</sequence>
<dbReference type="OMA" id="CIEKWME"/>
<dbReference type="Proteomes" id="UP000029981">
    <property type="component" value="Chromosome 7"/>
</dbReference>
<keyword evidence="5" id="KW-1133">Transmembrane helix</keyword>
<dbReference type="InterPro" id="IPR001841">
    <property type="entry name" value="Znf_RING"/>
</dbReference>
<gene>
    <name evidence="7" type="ORF">Csa_7G029960</name>
</gene>
<name>A0A0A0K513_CUCSA</name>
<evidence type="ECO:0000313" key="7">
    <source>
        <dbReference type="EMBL" id="KGN43382.1"/>
    </source>
</evidence>
<reference evidence="7 8" key="4">
    <citation type="journal article" date="2011" name="BMC Genomics">
        <title>RNA-Seq improves annotation of protein-coding genes in the cucumber genome.</title>
        <authorList>
            <person name="Li Z."/>
            <person name="Zhang Z."/>
            <person name="Yan P."/>
            <person name="Huang S."/>
            <person name="Fei Z."/>
            <person name="Lin K."/>
        </authorList>
    </citation>
    <scope>NUCLEOTIDE SEQUENCE [LARGE SCALE GENOMIC DNA]</scope>
    <source>
        <strain evidence="8">cv. 9930</strain>
    </source>
</reference>
<accession>A0A0A0K513</accession>
<evidence type="ECO:0000256" key="2">
    <source>
        <dbReference type="ARBA" id="ARBA00022771"/>
    </source>
</evidence>
<evidence type="ECO:0000313" key="8">
    <source>
        <dbReference type="Proteomes" id="UP000029981"/>
    </source>
</evidence>
<protein>
    <recommendedName>
        <fullName evidence="6">RING-type domain-containing protein</fullName>
    </recommendedName>
</protein>
<evidence type="ECO:0000256" key="1">
    <source>
        <dbReference type="ARBA" id="ARBA00022723"/>
    </source>
</evidence>
<dbReference type="SMART" id="SM00184">
    <property type="entry name" value="RING"/>
    <property type="match status" value="1"/>
</dbReference>
<reference evidence="7 8" key="2">
    <citation type="journal article" date="2009" name="PLoS ONE">
        <title>An integrated genetic and cytogenetic map of the cucumber genome.</title>
        <authorList>
            <person name="Ren Y."/>
            <person name="Zhang Z."/>
            <person name="Liu J."/>
            <person name="Staub J.E."/>
            <person name="Han Y."/>
            <person name="Cheng Z."/>
            <person name="Li X."/>
            <person name="Lu J."/>
            <person name="Miao H."/>
            <person name="Kang H."/>
            <person name="Xie B."/>
            <person name="Gu X."/>
            <person name="Wang X."/>
            <person name="Du Y."/>
            <person name="Jin W."/>
            <person name="Huang S."/>
        </authorList>
    </citation>
    <scope>NUCLEOTIDE SEQUENCE [LARGE SCALE GENOMIC DNA]</scope>
    <source>
        <strain evidence="8">cv. 9930</strain>
    </source>
</reference>
<dbReference type="GO" id="GO:0008270">
    <property type="term" value="F:zinc ion binding"/>
    <property type="evidence" value="ECO:0007669"/>
    <property type="project" value="UniProtKB-KW"/>
</dbReference>
<dbReference type="AlphaFoldDB" id="A0A0A0K513"/>
<proteinExistence type="predicted"/>
<dbReference type="EMBL" id="CM002928">
    <property type="protein sequence ID" value="KGN43382.1"/>
    <property type="molecule type" value="Genomic_DNA"/>
</dbReference>
<evidence type="ECO:0000256" key="4">
    <source>
        <dbReference type="PROSITE-ProRule" id="PRU00175"/>
    </source>
</evidence>
<dbReference type="GO" id="GO:0016567">
    <property type="term" value="P:protein ubiquitination"/>
    <property type="evidence" value="ECO:0000318"/>
    <property type="project" value="GO_Central"/>
</dbReference>
<dbReference type="eggNOG" id="KOG0800">
    <property type="taxonomic scope" value="Eukaryota"/>
</dbReference>
<feature type="domain" description="RING-type" evidence="6">
    <location>
        <begin position="106"/>
        <end position="149"/>
    </location>
</feature>
<dbReference type="SUPFAM" id="SSF57850">
    <property type="entry name" value="RING/U-box"/>
    <property type="match status" value="1"/>
</dbReference>
<dbReference type="PANTHER" id="PTHR45969:SF9">
    <property type="entry name" value="RING-TYPE DOMAIN-CONTAINING PROTEIN"/>
    <property type="match status" value="1"/>
</dbReference>
<keyword evidence="3" id="KW-0862">Zinc</keyword>
<reference evidence="7 8" key="1">
    <citation type="journal article" date="2009" name="Nat. Genet.">
        <title>The genome of the cucumber, Cucumis sativus L.</title>
        <authorList>
            <person name="Huang S."/>
            <person name="Li R."/>
            <person name="Zhang Z."/>
            <person name="Li L."/>
            <person name="Gu X."/>
            <person name="Fan W."/>
            <person name="Lucas W.J."/>
            <person name="Wang X."/>
            <person name="Xie B."/>
            <person name="Ni P."/>
            <person name="Ren Y."/>
            <person name="Zhu H."/>
            <person name="Li J."/>
            <person name="Lin K."/>
            <person name="Jin W."/>
            <person name="Fei Z."/>
            <person name="Li G."/>
            <person name="Staub J."/>
            <person name="Kilian A."/>
            <person name="van der Vossen E.A."/>
            <person name="Wu Y."/>
            <person name="Guo J."/>
            <person name="He J."/>
            <person name="Jia Z."/>
            <person name="Ren Y."/>
            <person name="Tian G."/>
            <person name="Lu Y."/>
            <person name="Ruan J."/>
            <person name="Qian W."/>
            <person name="Wang M."/>
            <person name="Huang Q."/>
            <person name="Li B."/>
            <person name="Xuan Z."/>
            <person name="Cao J."/>
            <person name="Asan"/>
            <person name="Wu Z."/>
            <person name="Zhang J."/>
            <person name="Cai Q."/>
            <person name="Bai Y."/>
            <person name="Zhao B."/>
            <person name="Han Y."/>
            <person name="Li Y."/>
            <person name="Li X."/>
            <person name="Wang S."/>
            <person name="Shi Q."/>
            <person name="Liu S."/>
            <person name="Cho W.K."/>
            <person name="Kim J.Y."/>
            <person name="Xu Y."/>
            <person name="Heller-Uszynska K."/>
            <person name="Miao H."/>
            <person name="Cheng Z."/>
            <person name="Zhang S."/>
            <person name="Wu J."/>
            <person name="Yang Y."/>
            <person name="Kang H."/>
            <person name="Li M."/>
            <person name="Liang H."/>
            <person name="Ren X."/>
            <person name="Shi Z."/>
            <person name="Wen M."/>
            <person name="Jian M."/>
            <person name="Yang H."/>
            <person name="Zhang G."/>
            <person name="Yang Z."/>
            <person name="Chen R."/>
            <person name="Liu S."/>
            <person name="Li J."/>
            <person name="Ma L."/>
            <person name="Liu H."/>
            <person name="Zhou Y."/>
            <person name="Zhao J."/>
            <person name="Fang X."/>
            <person name="Li G."/>
            <person name="Fang L."/>
            <person name="Li Y."/>
            <person name="Liu D."/>
            <person name="Zheng H."/>
            <person name="Zhang Y."/>
            <person name="Qin N."/>
            <person name="Li Z."/>
            <person name="Yang G."/>
            <person name="Yang S."/>
            <person name="Bolund L."/>
            <person name="Kristiansen K."/>
            <person name="Zheng H."/>
            <person name="Li S."/>
            <person name="Zhang X."/>
            <person name="Yang H."/>
            <person name="Wang J."/>
            <person name="Sun R."/>
            <person name="Zhang B."/>
            <person name="Jiang S."/>
            <person name="Wang J."/>
            <person name="Du Y."/>
            <person name="Li S."/>
        </authorList>
    </citation>
    <scope>NUCLEOTIDE SEQUENCE [LARGE SCALE GENOMIC DNA]</scope>
    <source>
        <strain evidence="8">cv. 9930</strain>
    </source>
</reference>